<accession>A0A7U4RQM6</accession>
<gene>
    <name evidence="2" type="ORF">YH65_05095</name>
</gene>
<dbReference type="AlphaFoldDB" id="A0A7U4RQM6"/>
<dbReference type="RefSeq" id="WP_046550919.1">
    <property type="nucleotide sequence ID" value="NZ_CP011308.1"/>
</dbReference>
<organism evidence="2 3">
    <name type="scientific">Sulfurovum lithotrophicum</name>
    <dbReference type="NCBI Taxonomy" id="206403"/>
    <lineage>
        <taxon>Bacteria</taxon>
        <taxon>Pseudomonadati</taxon>
        <taxon>Campylobacterota</taxon>
        <taxon>Epsilonproteobacteria</taxon>
        <taxon>Campylobacterales</taxon>
        <taxon>Sulfurovaceae</taxon>
        <taxon>Sulfurovum</taxon>
    </lineage>
</organism>
<keyword evidence="3" id="KW-1185">Reference proteome</keyword>
<proteinExistence type="predicted"/>
<sequence>MKKEYEEFIETAKKSIDVLEEKIEDMSEDFSEDAKLVWKDLKSYFAKVKEKLEETGEEAEVQGDLALMEARDILENVRDSAEGFLLTISRNTAQEFDLAEIKAHLAKLDLEDTLEAAEKEFWHLYGESKAEAKIMSKKAGEEINDIMLKLSQIV</sequence>
<reference evidence="2 3" key="1">
    <citation type="submission" date="2015-04" db="EMBL/GenBank/DDBJ databases">
        <title>Complete genome sequence of Sulfurovum lithotrophicum ATCC BAA-797T.</title>
        <authorList>
            <person name="Ahn J."/>
            <person name="Park G."/>
            <person name="Jeon W."/>
            <person name="Jang Y."/>
            <person name="Jang M."/>
            <person name="Lee H."/>
            <person name="Lee H."/>
        </authorList>
    </citation>
    <scope>NUCLEOTIDE SEQUENCE [LARGE SCALE GENOMIC DNA]</scope>
    <source>
        <strain evidence="3">ATCC BAA-797 / 42BKT</strain>
    </source>
</reference>
<dbReference type="Proteomes" id="UP000034444">
    <property type="component" value="Chromosome"/>
</dbReference>
<reference evidence="3" key="2">
    <citation type="journal article" date="2017" name="Stand. Genomic Sci.">
        <title>Complete genome sequence of the sulfur-oxidizing chemolithoautotrophic Sulfurovum lithotrophicum 42BKTT.</title>
        <authorList>
            <person name="Jeon W."/>
            <person name="Priscilla L."/>
            <person name="Park G."/>
            <person name="Lee H."/>
            <person name="Lee N."/>
            <person name="Lee D."/>
            <person name="Kwon H."/>
            <person name="Ahn I."/>
            <person name="Lee C."/>
            <person name="Lee H."/>
            <person name="Ahn J."/>
        </authorList>
    </citation>
    <scope>NUCLEOTIDE SEQUENCE [LARGE SCALE GENOMIC DNA]</scope>
    <source>
        <strain evidence="3">ATCC BAA-797 / 42BKT</strain>
    </source>
</reference>
<name>A0A7U4RQM6_9BACT</name>
<protein>
    <submittedName>
        <fullName evidence="2">Uncharacterized protein</fullName>
    </submittedName>
</protein>
<dbReference type="EMBL" id="CP011308">
    <property type="protein sequence ID" value="AKF24831.1"/>
    <property type="molecule type" value="Genomic_DNA"/>
</dbReference>
<evidence type="ECO:0000313" key="2">
    <source>
        <dbReference type="EMBL" id="AKF24831.1"/>
    </source>
</evidence>
<feature type="coiled-coil region" evidence="1">
    <location>
        <begin position="2"/>
        <end position="29"/>
    </location>
</feature>
<dbReference type="OrthoDB" id="5372899at2"/>
<keyword evidence="1" id="KW-0175">Coiled coil</keyword>
<evidence type="ECO:0000256" key="1">
    <source>
        <dbReference type="SAM" id="Coils"/>
    </source>
</evidence>
<dbReference type="KEGG" id="slh:YH65_05095"/>
<evidence type="ECO:0000313" key="3">
    <source>
        <dbReference type="Proteomes" id="UP000034444"/>
    </source>
</evidence>